<name>A0ABS7ZLS6_9GAMM</name>
<feature type="chain" id="PRO_5047370200" description="Type IV pili methyl-accepting chemotaxis transducer N-term" evidence="1">
    <location>
        <begin position="23"/>
        <end position="264"/>
    </location>
</feature>
<sequence length="264" mass="29087">MTKLTSVLLGAAFVCISQIAAATPEKLTADLHAMRLAAASMVTNFYMFSGLEADAKYSRQIDKALKRYTAARESAEAQADEGGIAPAMADIRGEWQRFFELLEGNRSDILRQGYPEIRLVDDMGKEGTQLVTSLSAAYETVQLNTGHQVVPAIAKARQLAYIMAEMTALYTAEGTSNLGYLFVGTGENTDTLGELADSFNRHLSALEGMTLAPAAKGQLRNVVSKWRFVEERIRNHNENSVPFLVVSYSARILEHLEKLEDSYH</sequence>
<keyword evidence="1" id="KW-0732">Signal</keyword>
<gene>
    <name evidence="2" type="ORF">I9W95_00800</name>
</gene>
<dbReference type="EMBL" id="JAEDAH010000003">
    <property type="protein sequence ID" value="MCA6062138.1"/>
    <property type="molecule type" value="Genomic_DNA"/>
</dbReference>
<feature type="signal peptide" evidence="1">
    <location>
        <begin position="1"/>
        <end position="22"/>
    </location>
</feature>
<reference evidence="2 3" key="1">
    <citation type="submission" date="2020-12" db="EMBL/GenBank/DDBJ databases">
        <title>Novel Thalassolituus-related marine hydrocarbonoclastic bacteria mediated algae-derived hydrocarbons mineralization in twilight zone of the northern South China Sea.</title>
        <authorList>
            <person name="Dong C."/>
        </authorList>
    </citation>
    <scope>NUCLEOTIDE SEQUENCE [LARGE SCALE GENOMIC DNA]</scope>
    <source>
        <strain evidence="2 3">IMCC1826</strain>
    </source>
</reference>
<evidence type="ECO:0008006" key="4">
    <source>
        <dbReference type="Google" id="ProtNLM"/>
    </source>
</evidence>
<dbReference type="Proteomes" id="UP000714380">
    <property type="component" value="Unassembled WGS sequence"/>
</dbReference>
<evidence type="ECO:0000313" key="3">
    <source>
        <dbReference type="Proteomes" id="UP000714380"/>
    </source>
</evidence>
<comment type="caution">
    <text evidence="2">The sequence shown here is derived from an EMBL/GenBank/DDBJ whole genome shotgun (WGS) entry which is preliminary data.</text>
</comment>
<protein>
    <recommendedName>
        <fullName evidence="4">Type IV pili methyl-accepting chemotaxis transducer N-term</fullName>
    </recommendedName>
</protein>
<evidence type="ECO:0000313" key="2">
    <source>
        <dbReference type="EMBL" id="MCA6062138.1"/>
    </source>
</evidence>
<organism evidence="2 3">
    <name type="scientific">Thalassolituus marinus</name>
    <dbReference type="NCBI Taxonomy" id="671053"/>
    <lineage>
        <taxon>Bacteria</taxon>
        <taxon>Pseudomonadati</taxon>
        <taxon>Pseudomonadota</taxon>
        <taxon>Gammaproteobacteria</taxon>
        <taxon>Oceanospirillales</taxon>
        <taxon>Oceanospirillaceae</taxon>
        <taxon>Thalassolituus</taxon>
    </lineage>
</organism>
<accession>A0ABS7ZLS6</accession>
<dbReference type="RefSeq" id="WP_225670748.1">
    <property type="nucleotide sequence ID" value="NZ_JAEDAH010000003.1"/>
</dbReference>
<evidence type="ECO:0000256" key="1">
    <source>
        <dbReference type="SAM" id="SignalP"/>
    </source>
</evidence>
<keyword evidence="3" id="KW-1185">Reference proteome</keyword>
<proteinExistence type="predicted"/>